<comment type="caution">
    <text evidence="2">The sequence shown here is derived from an EMBL/GenBank/DDBJ whole genome shotgun (WGS) entry which is preliminary data.</text>
</comment>
<dbReference type="Proteomes" id="UP000743370">
    <property type="component" value="Unassembled WGS sequence"/>
</dbReference>
<dbReference type="AlphaFoldDB" id="A0A8T0KZ48"/>
<protein>
    <submittedName>
        <fullName evidence="2">Uncharacterized protein</fullName>
    </submittedName>
</protein>
<proteinExistence type="predicted"/>
<sequence length="120" mass="13485">MKFLRMGRKAQIEFSLDYTHLQMEEMVELGFIDPTPPSPPFVDECSPGQTQYVPSVPSGGTSSSRGSKRKAPMVDVIDAQFDKLTTSPYGFINVMGSTNVHFEKISNMVKRHVIVMEKRN</sequence>
<evidence type="ECO:0000256" key="1">
    <source>
        <dbReference type="SAM" id="MobiDB-lite"/>
    </source>
</evidence>
<dbReference type="EMBL" id="JABFOF010000002">
    <property type="protein sequence ID" value="KAG2405227.1"/>
    <property type="molecule type" value="Genomic_DNA"/>
</dbReference>
<feature type="region of interest" description="Disordered" evidence="1">
    <location>
        <begin position="44"/>
        <end position="71"/>
    </location>
</feature>
<reference evidence="2 3" key="1">
    <citation type="submission" date="2020-05" db="EMBL/GenBank/DDBJ databases">
        <title>Vigna angularis (adzuki bean) Var. LongXiaoDou No. 4 denovo assembly.</title>
        <authorList>
            <person name="Xiang H."/>
        </authorList>
    </citation>
    <scope>NUCLEOTIDE SEQUENCE [LARGE SCALE GENOMIC DNA]</scope>
    <source>
        <tissue evidence="2">Leaf</tissue>
    </source>
</reference>
<accession>A0A8T0KZ48</accession>
<name>A0A8T0KZ48_PHAAN</name>
<gene>
    <name evidence="2" type="ORF">HKW66_Vig0044820</name>
</gene>
<evidence type="ECO:0000313" key="3">
    <source>
        <dbReference type="Proteomes" id="UP000743370"/>
    </source>
</evidence>
<organism evidence="2 3">
    <name type="scientific">Phaseolus angularis</name>
    <name type="common">Azuki bean</name>
    <name type="synonym">Vigna angularis</name>
    <dbReference type="NCBI Taxonomy" id="3914"/>
    <lineage>
        <taxon>Eukaryota</taxon>
        <taxon>Viridiplantae</taxon>
        <taxon>Streptophyta</taxon>
        <taxon>Embryophyta</taxon>
        <taxon>Tracheophyta</taxon>
        <taxon>Spermatophyta</taxon>
        <taxon>Magnoliopsida</taxon>
        <taxon>eudicotyledons</taxon>
        <taxon>Gunneridae</taxon>
        <taxon>Pentapetalae</taxon>
        <taxon>rosids</taxon>
        <taxon>fabids</taxon>
        <taxon>Fabales</taxon>
        <taxon>Fabaceae</taxon>
        <taxon>Papilionoideae</taxon>
        <taxon>50 kb inversion clade</taxon>
        <taxon>NPAAA clade</taxon>
        <taxon>indigoferoid/millettioid clade</taxon>
        <taxon>Phaseoleae</taxon>
        <taxon>Vigna</taxon>
    </lineage>
</organism>
<feature type="compositionally biased region" description="Low complexity" evidence="1">
    <location>
        <begin position="53"/>
        <end position="65"/>
    </location>
</feature>
<evidence type="ECO:0000313" key="2">
    <source>
        <dbReference type="EMBL" id="KAG2405227.1"/>
    </source>
</evidence>